<feature type="domain" description="Ig-like" evidence="6">
    <location>
        <begin position="279"/>
        <end position="367"/>
    </location>
</feature>
<feature type="domain" description="Ig-like" evidence="6">
    <location>
        <begin position="602"/>
        <end position="690"/>
    </location>
</feature>
<keyword evidence="3" id="KW-0677">Repeat</keyword>
<dbReference type="InterPro" id="IPR003599">
    <property type="entry name" value="Ig_sub"/>
</dbReference>
<keyword evidence="5" id="KW-0393">Immunoglobulin domain</keyword>
<dbReference type="Pfam" id="PF07679">
    <property type="entry name" value="I-set"/>
    <property type="match status" value="15"/>
</dbReference>
<feature type="domain" description="Ig-like" evidence="6">
    <location>
        <begin position="1025"/>
        <end position="1114"/>
    </location>
</feature>
<feature type="domain" description="Ig-like" evidence="6">
    <location>
        <begin position="1555"/>
        <end position="1647"/>
    </location>
</feature>
<dbReference type="FunFam" id="2.60.40.10:FF:000032">
    <property type="entry name" value="palladin isoform X1"/>
    <property type="match status" value="5"/>
</dbReference>
<dbReference type="OrthoDB" id="2152335at2759"/>
<reference evidence="10" key="1">
    <citation type="submission" date="2016-06" db="UniProtKB">
        <authorList>
            <consortium name="WormBaseParasite"/>
        </authorList>
    </citation>
    <scope>IDENTIFICATION</scope>
</reference>
<dbReference type="PROSITE" id="PS50835">
    <property type="entry name" value="IG_LIKE"/>
    <property type="match status" value="14"/>
</dbReference>
<evidence type="ECO:0000256" key="1">
    <source>
        <dbReference type="ARBA" id="ARBA00004657"/>
    </source>
</evidence>
<keyword evidence="4" id="KW-1015">Disulfide bond</keyword>
<feature type="domain" description="Fibronectin type-III" evidence="7">
    <location>
        <begin position="385"/>
        <end position="482"/>
    </location>
</feature>
<organism evidence="10">
    <name type="scientific">Gongylonema pulchrum</name>
    <dbReference type="NCBI Taxonomy" id="637853"/>
    <lineage>
        <taxon>Eukaryota</taxon>
        <taxon>Metazoa</taxon>
        <taxon>Ecdysozoa</taxon>
        <taxon>Nematoda</taxon>
        <taxon>Chromadorea</taxon>
        <taxon>Rhabditida</taxon>
        <taxon>Spirurina</taxon>
        <taxon>Spiruromorpha</taxon>
        <taxon>Spiruroidea</taxon>
        <taxon>Gongylonematidae</taxon>
        <taxon>Gongylonema</taxon>
    </lineage>
</organism>
<evidence type="ECO:0000256" key="2">
    <source>
        <dbReference type="ARBA" id="ARBA00006692"/>
    </source>
</evidence>
<feature type="domain" description="Ig-like" evidence="6">
    <location>
        <begin position="486"/>
        <end position="578"/>
    </location>
</feature>
<proteinExistence type="inferred from homology"/>
<dbReference type="Pfam" id="PF00041">
    <property type="entry name" value="fn3"/>
    <property type="match status" value="1"/>
</dbReference>
<dbReference type="PROSITE" id="PS50853">
    <property type="entry name" value="FN3"/>
    <property type="match status" value="1"/>
</dbReference>
<evidence type="ECO:0000256" key="5">
    <source>
        <dbReference type="ARBA" id="ARBA00023319"/>
    </source>
</evidence>
<dbReference type="InterPro" id="IPR003598">
    <property type="entry name" value="Ig_sub2"/>
</dbReference>
<feature type="domain" description="Ig-like" evidence="6">
    <location>
        <begin position="1346"/>
        <end position="1438"/>
    </location>
</feature>
<dbReference type="SUPFAM" id="SSF49265">
    <property type="entry name" value="Fibronectin type III"/>
    <property type="match status" value="1"/>
</dbReference>
<dbReference type="SMART" id="SM00408">
    <property type="entry name" value="IGc2"/>
    <property type="match status" value="14"/>
</dbReference>
<dbReference type="FunFam" id="2.60.40.10:FF:000612">
    <property type="entry name" value="palladin isoform X1"/>
    <property type="match status" value="1"/>
</dbReference>
<dbReference type="FunFam" id="2.60.40.10:FF:000080">
    <property type="entry name" value="Myosin light chain kinase, smooth muscle"/>
    <property type="match status" value="1"/>
</dbReference>
<comment type="subcellular location">
    <subcellularLocation>
        <location evidence="1">Cytoplasm</location>
        <location evidence="1">Myofibril</location>
    </subcellularLocation>
</comment>
<feature type="domain" description="Ig-like" evidence="6">
    <location>
        <begin position="813"/>
        <end position="904"/>
    </location>
</feature>
<evidence type="ECO:0000256" key="4">
    <source>
        <dbReference type="ARBA" id="ARBA00023157"/>
    </source>
</evidence>
<evidence type="ECO:0000313" key="8">
    <source>
        <dbReference type="EMBL" id="VDK27112.1"/>
    </source>
</evidence>
<evidence type="ECO:0000259" key="7">
    <source>
        <dbReference type="PROSITE" id="PS50853"/>
    </source>
</evidence>
<gene>
    <name evidence="8" type="ORF">GPUH_LOCUS30</name>
</gene>
<feature type="domain" description="Ig-like" evidence="6">
    <location>
        <begin position="1239"/>
        <end position="1328"/>
    </location>
</feature>
<evidence type="ECO:0000256" key="3">
    <source>
        <dbReference type="ARBA" id="ARBA00022737"/>
    </source>
</evidence>
<dbReference type="SUPFAM" id="SSF48726">
    <property type="entry name" value="Immunoglobulin"/>
    <property type="match status" value="15"/>
</dbReference>
<dbReference type="PRINTS" id="PR00014">
    <property type="entry name" value="FNTYPEIII"/>
</dbReference>
<dbReference type="GO" id="GO:0030016">
    <property type="term" value="C:myofibril"/>
    <property type="evidence" value="ECO:0007669"/>
    <property type="project" value="UniProtKB-SubCell"/>
</dbReference>
<keyword evidence="9" id="KW-1185">Reference proteome</keyword>
<dbReference type="EMBL" id="UYRT01000019">
    <property type="protein sequence ID" value="VDK27112.1"/>
    <property type="molecule type" value="Genomic_DNA"/>
</dbReference>
<dbReference type="Gene3D" id="2.60.40.10">
    <property type="entry name" value="Immunoglobulins"/>
    <property type="match status" value="16"/>
</dbReference>
<feature type="domain" description="Ig-like" evidence="6">
    <location>
        <begin position="700"/>
        <end position="789"/>
    </location>
</feature>
<evidence type="ECO:0000259" key="6">
    <source>
        <dbReference type="PROSITE" id="PS50835"/>
    </source>
</evidence>
<name>A0A183CU89_9BILA</name>
<feature type="domain" description="Ig-like" evidence="6">
    <location>
        <begin position="72"/>
        <end position="160"/>
    </location>
</feature>
<reference evidence="8 9" key="2">
    <citation type="submission" date="2018-11" db="EMBL/GenBank/DDBJ databases">
        <authorList>
            <consortium name="Pathogen Informatics"/>
        </authorList>
    </citation>
    <scope>NUCLEOTIDE SEQUENCE [LARGE SCALE GENOMIC DNA]</scope>
</reference>
<dbReference type="Proteomes" id="UP000271098">
    <property type="component" value="Unassembled WGS sequence"/>
</dbReference>
<dbReference type="InterPro" id="IPR036179">
    <property type="entry name" value="Ig-like_dom_sf"/>
</dbReference>
<feature type="domain" description="Ig-like" evidence="6">
    <location>
        <begin position="1659"/>
        <end position="1742"/>
    </location>
</feature>
<protein>
    <submittedName>
        <fullName evidence="10">Immunoglobulin I-set domain protein</fullName>
    </submittedName>
</protein>
<dbReference type="InterPro" id="IPR013783">
    <property type="entry name" value="Ig-like_fold"/>
</dbReference>
<dbReference type="CDD" id="cd00063">
    <property type="entry name" value="FN3"/>
    <property type="match status" value="1"/>
</dbReference>
<dbReference type="InterPro" id="IPR013098">
    <property type="entry name" value="Ig_I-set"/>
</dbReference>
<comment type="similarity">
    <text evidence="2">Belongs to the protein kinase superfamily. CAMK Ser/Thr protein kinase family.</text>
</comment>
<feature type="domain" description="Ig-like" evidence="6">
    <location>
        <begin position="918"/>
        <end position="1008"/>
    </location>
</feature>
<dbReference type="FunFam" id="2.60.40.10:FF:000107">
    <property type="entry name" value="Myosin, light chain kinase a"/>
    <property type="match status" value="5"/>
</dbReference>
<dbReference type="WBParaSite" id="GPUH_0000002901-mRNA-1">
    <property type="protein sequence ID" value="GPUH_0000002901-mRNA-1"/>
    <property type="gene ID" value="GPUH_0000002901"/>
</dbReference>
<dbReference type="InterPro" id="IPR007110">
    <property type="entry name" value="Ig-like_dom"/>
</dbReference>
<dbReference type="CDD" id="cd00096">
    <property type="entry name" value="Ig"/>
    <property type="match status" value="1"/>
</dbReference>
<evidence type="ECO:0000313" key="9">
    <source>
        <dbReference type="Proteomes" id="UP000271098"/>
    </source>
</evidence>
<dbReference type="InterPro" id="IPR036116">
    <property type="entry name" value="FN3_sf"/>
</dbReference>
<dbReference type="InterPro" id="IPR003961">
    <property type="entry name" value="FN3_dom"/>
</dbReference>
<dbReference type="PANTHER" id="PTHR47633">
    <property type="entry name" value="IMMUNOGLOBULIN"/>
    <property type="match status" value="1"/>
</dbReference>
<dbReference type="SMART" id="SM00409">
    <property type="entry name" value="IG"/>
    <property type="match status" value="14"/>
</dbReference>
<accession>A0A183CU89</accession>
<feature type="domain" description="Ig-like" evidence="6">
    <location>
        <begin position="175"/>
        <end position="266"/>
    </location>
</feature>
<sequence length="1783" mass="195725">MLQSLDRNGGVRLNIMNVRASDSGEYSCEAANALGKDLTQCNLKIIDTTTIAEESVLEELRVSVVEADLKAPVITRPLRDAIVNAGSHELLEMEVDAYPRPSIEWFFNGKLLEESLTVQTDFDGHLAVLKISEAHTEHQGQYLCRVSNKAGTAETRCSIVVEEEIVKEERAPKMPKFVEKLQDVTVENEGDTLTLKCKVVSEPEAEVVWLLNGKAIRHDDDNARSRVFDDGICVLEILRVTAETCGTYTAVAHNILGDAHTSAEVSLGATVPTKPAVAPFFVIAPKEQMEVEEGSVLSLVCDIDGEPEPRVRWLKDQRVIEDARVAIHKDGISHQLIISPVLLNDKAIYTVEAENESGKIDGTIEVLIVPRKEPEPAKEDLGILPPEAPVGEPFAAKLYKNGLLLRWDAPEEDGGATIDSYIVEQRRPDDRTWTQVGQSPKTEIKVDGLQPNTEYLFRVAAKNKAGQGAYSPVSSAIKTLAAGKKPVFTKVPPAAVLISGSESVELVAEFDGEPAPSVKWYHNGREIVGTRNDVEITTARGKWSKLVIRVLELDVHAGRYSCHIENEYGEAVCETWLTKQKIGSAAEDLLAAVETEVMEGAPQIVTELSNETVTAGQQFILTCKALSTPKGVISWFKNDERLASVGRYEMQEQDGVFKLICHRAQNSDNATYRCVLTNSIGIAQSACQVTVVERMPLMAPKFETLLTDKTVLSGKEIKLKCRVTGDPEPQILWMKDGIRISTSSHQKLEFTEDGWCSLTIFNCTANDTGVYLCTAQNLLGVESSQSMITVADTAGPDSHLITAEDKQVQYSKPRFTRTPGALIETTEGSTVKLVSRAIGQPTPLVKWLKDGKEVTKVNRAYEIRLTGEGESVLVIACAVAKTAGTFKCVAENCEGSESVETRLVVHSHLHKQPGKEPPSFTTELTDMGVALGHPVTLKCCVHGVPEPQLKWIFINDAQQTTVLRSAADSAWIECRRGETCEMKTESVVSTQQGTYQCVAFNEHGTAMTQCYLLVGEPTDQPAGPPRFLKCIRDVWSPLGENIEFEVEVSGYPLPELTWYHMDERVIEDKNVQITYVTPTKCQLKITSIGLRHLGSYSVEAANVHGIVRTTASLNVGRKRGEAEPPKFHEANCLQAAGQRQKPSRLDVKRKGAAPAFLIGLEDLELREGDAAALAGTVAKKRRHRILGRARDEKRMVQIVEPPELDAETSSSSVEPQIEITTLEEIRASIAERNKNICRPKFMVKPKSKKSITEYKSLRLKTAISANPTPVVRWDKAGVVLETGNKYSIYNDGDFYYLEVHHMSKIDEGFYNCTASNSEGFVTSTAEIEVIGTEGSIRRQRKEPAAPSFIEVLPGKLKATNGDPVTVECSVSGYPAPAIQWLRNGAELTPQHDRYTISYDGETTTLKFVSIATSDTGKYVCVASNQHGEAKTAMQLDVEPRRLPPTGGTPPKFHIDKRREVIRASDGDRVVLTADLLEGSEPLTVRWIRNRMEVQDSSGFAYLREEANCSLIIADAFPEDAGVYTCEASNEFGSAKCNIRLIITERRKKSVYESPPAIINAPTNVSVEPGNDLSVSLTVRGYPEPAVVWTKNAAAISSDEKHQVLSNMSNSGEVFTLTVLNCTGEDAGKYELQAINSSGTATALITVQVTEVTNLDVVLPRFTKLPISVQSAIGQKTTLSCNFKGLQPTVTWFHGDEKLTSGRHGIEIVSTSTSSTLSILQLTEEHLGEYLCTIRNEYGEDLAKAVILLEGANLCFVFCPYVQIKPTLLAVGFVGLKMSLLRDN</sequence>
<feature type="domain" description="Ig-like" evidence="6">
    <location>
        <begin position="1450"/>
        <end position="1543"/>
    </location>
</feature>
<dbReference type="SMART" id="SM00060">
    <property type="entry name" value="FN3"/>
    <property type="match status" value="1"/>
</dbReference>
<evidence type="ECO:0000313" key="10">
    <source>
        <dbReference type="WBParaSite" id="GPUH_0000002901-mRNA-1"/>
    </source>
</evidence>